<dbReference type="AlphaFoldDB" id="A0A6A5VG60"/>
<keyword evidence="2" id="KW-1185">Reference proteome</keyword>
<evidence type="ECO:0000313" key="1">
    <source>
        <dbReference type="EMBL" id="KAF1976513.1"/>
    </source>
</evidence>
<evidence type="ECO:0000313" key="2">
    <source>
        <dbReference type="Proteomes" id="UP000800036"/>
    </source>
</evidence>
<sequence>MVNWTGFTKRITPNYEKSTASLVIDFITVIKLGPTFYQANKNLFQVFNCSSGEVEREALKIQQSHQNCEENEYHGLELPDFAWGRICYMQKSAKVLARIGNFNAPPQFCMEAGKWRTYRVDSPRMPYIVCCSLQNRHVSCPWCLCPPPTPTTACSRPLVYRSWPLLAHTP</sequence>
<gene>
    <name evidence="1" type="ORF">BU23DRAFT_565678</name>
</gene>
<reference evidence="1" key="1">
    <citation type="journal article" date="2020" name="Stud. Mycol.">
        <title>101 Dothideomycetes genomes: a test case for predicting lifestyles and emergence of pathogens.</title>
        <authorList>
            <person name="Haridas S."/>
            <person name="Albert R."/>
            <person name="Binder M."/>
            <person name="Bloem J."/>
            <person name="Labutti K."/>
            <person name="Salamov A."/>
            <person name="Andreopoulos B."/>
            <person name="Baker S."/>
            <person name="Barry K."/>
            <person name="Bills G."/>
            <person name="Bluhm B."/>
            <person name="Cannon C."/>
            <person name="Castanera R."/>
            <person name="Culley D."/>
            <person name="Daum C."/>
            <person name="Ezra D."/>
            <person name="Gonzalez J."/>
            <person name="Henrissat B."/>
            <person name="Kuo A."/>
            <person name="Liang C."/>
            <person name="Lipzen A."/>
            <person name="Lutzoni F."/>
            <person name="Magnuson J."/>
            <person name="Mondo S."/>
            <person name="Nolan M."/>
            <person name="Ohm R."/>
            <person name="Pangilinan J."/>
            <person name="Park H.-J."/>
            <person name="Ramirez L."/>
            <person name="Alfaro M."/>
            <person name="Sun H."/>
            <person name="Tritt A."/>
            <person name="Yoshinaga Y."/>
            <person name="Zwiers L.-H."/>
            <person name="Turgeon B."/>
            <person name="Goodwin S."/>
            <person name="Spatafora J."/>
            <person name="Crous P."/>
            <person name="Grigoriev I."/>
        </authorList>
    </citation>
    <scope>NUCLEOTIDE SEQUENCE</scope>
    <source>
        <strain evidence="1">CBS 107.79</strain>
    </source>
</reference>
<dbReference type="EMBL" id="ML976666">
    <property type="protein sequence ID" value="KAF1976513.1"/>
    <property type="molecule type" value="Genomic_DNA"/>
</dbReference>
<dbReference type="Proteomes" id="UP000800036">
    <property type="component" value="Unassembled WGS sequence"/>
</dbReference>
<name>A0A6A5VG60_9PLEO</name>
<proteinExistence type="predicted"/>
<protein>
    <submittedName>
        <fullName evidence="1">Uncharacterized protein</fullName>
    </submittedName>
</protein>
<organism evidence="1 2">
    <name type="scientific">Bimuria novae-zelandiae CBS 107.79</name>
    <dbReference type="NCBI Taxonomy" id="1447943"/>
    <lineage>
        <taxon>Eukaryota</taxon>
        <taxon>Fungi</taxon>
        <taxon>Dikarya</taxon>
        <taxon>Ascomycota</taxon>
        <taxon>Pezizomycotina</taxon>
        <taxon>Dothideomycetes</taxon>
        <taxon>Pleosporomycetidae</taxon>
        <taxon>Pleosporales</taxon>
        <taxon>Massarineae</taxon>
        <taxon>Didymosphaeriaceae</taxon>
        <taxon>Bimuria</taxon>
    </lineage>
</organism>
<accession>A0A6A5VG60</accession>